<accession>A0A284VIX2</accession>
<evidence type="ECO:0000313" key="2">
    <source>
        <dbReference type="EMBL" id="SNQ59147.1"/>
    </source>
</evidence>
<name>A0A284VIX2_9EURY</name>
<evidence type="ECO:0000256" key="1">
    <source>
        <dbReference type="SAM" id="Phobius"/>
    </source>
</evidence>
<gene>
    <name evidence="2" type="ORF">MNV_1070037</name>
</gene>
<dbReference type="InterPro" id="IPR031033">
    <property type="entry name" value="Halocin_C8_dom"/>
</dbReference>
<reference evidence="3" key="1">
    <citation type="submission" date="2017-06" db="EMBL/GenBank/DDBJ databases">
        <authorList>
            <person name="Cremers G."/>
        </authorList>
    </citation>
    <scope>NUCLEOTIDE SEQUENCE [LARGE SCALE GENOMIC DNA]</scope>
</reference>
<keyword evidence="1" id="KW-0812">Transmembrane</keyword>
<sequence>MSKLDEEELAKDLHVALNSADVKKLKEELESRGYEQRLANATGLIVTKADGNLSEGVILPFSSQDNTQVGIIAEVNTHKVVKAAAVLIYRNETKFPVSVEQLSINHGKVTNEKIDVASVLNSGVSIQVTQCDACITLYELGCDIGCGLEMALLCIIAGLGLTFIGGLACTAIAAAVCYFINNYGCYPQAPDACDTIGFC</sequence>
<evidence type="ECO:0000313" key="3">
    <source>
        <dbReference type="Proteomes" id="UP000218615"/>
    </source>
</evidence>
<proteinExistence type="predicted"/>
<keyword evidence="3" id="KW-1185">Reference proteome</keyword>
<organism evidence="2 3">
    <name type="scientific">Candidatus Methanoperedens nitratireducens</name>
    <dbReference type="NCBI Taxonomy" id="1392998"/>
    <lineage>
        <taxon>Archaea</taxon>
        <taxon>Methanobacteriati</taxon>
        <taxon>Methanobacteriota</taxon>
        <taxon>Stenosarchaea group</taxon>
        <taxon>Methanomicrobia</taxon>
        <taxon>Methanosarcinales</taxon>
        <taxon>ANME-2 cluster</taxon>
        <taxon>Candidatus Methanoperedentaceae</taxon>
        <taxon>Candidatus Methanoperedens</taxon>
    </lineage>
</organism>
<dbReference type="Proteomes" id="UP000218615">
    <property type="component" value="Unassembled WGS sequence"/>
</dbReference>
<feature type="transmembrane region" description="Helical" evidence="1">
    <location>
        <begin position="150"/>
        <end position="180"/>
    </location>
</feature>
<protein>
    <submittedName>
        <fullName evidence="2">Uncharacterized protein</fullName>
    </submittedName>
</protein>
<dbReference type="AlphaFoldDB" id="A0A284VIX2"/>
<keyword evidence="1" id="KW-1133">Transmembrane helix</keyword>
<keyword evidence="1" id="KW-0472">Membrane</keyword>
<dbReference type="EMBL" id="FZMP01000010">
    <property type="protein sequence ID" value="SNQ59147.1"/>
    <property type="molecule type" value="Genomic_DNA"/>
</dbReference>
<dbReference type="NCBIfam" id="TIGR04449">
    <property type="entry name" value="halocin_C8_dom"/>
    <property type="match status" value="1"/>
</dbReference>